<dbReference type="FunFam" id="3.30.565.10:FF:000010">
    <property type="entry name" value="Sensor histidine kinase RcsC"/>
    <property type="match status" value="1"/>
</dbReference>
<dbReference type="Gene3D" id="3.30.450.20">
    <property type="entry name" value="PAS domain"/>
    <property type="match status" value="1"/>
</dbReference>
<dbReference type="InterPro" id="IPR000014">
    <property type="entry name" value="PAS"/>
</dbReference>
<feature type="domain" description="Histidine kinase" evidence="22">
    <location>
        <begin position="456"/>
        <end position="685"/>
    </location>
</feature>
<comment type="similarity">
    <text evidence="3">In the N-terminal section; belongs to the phytochrome family.</text>
</comment>
<comment type="subunit">
    <text evidence="15">At low DSF concentrations, interacts with RpfF.</text>
</comment>
<feature type="domain" description="HPt" evidence="26">
    <location>
        <begin position="1016"/>
        <end position="1113"/>
    </location>
</feature>
<evidence type="ECO:0000256" key="6">
    <source>
        <dbReference type="ARBA" id="ARBA00022553"/>
    </source>
</evidence>
<dbReference type="Gene3D" id="1.10.287.130">
    <property type="match status" value="1"/>
</dbReference>
<dbReference type="InterPro" id="IPR000700">
    <property type="entry name" value="PAS-assoc_C"/>
</dbReference>
<dbReference type="InterPro" id="IPR005467">
    <property type="entry name" value="His_kinase_dom"/>
</dbReference>
<evidence type="ECO:0000256" key="3">
    <source>
        <dbReference type="ARBA" id="ARBA00006402"/>
    </source>
</evidence>
<evidence type="ECO:0000256" key="14">
    <source>
        <dbReference type="ARBA" id="ARBA00023136"/>
    </source>
</evidence>
<evidence type="ECO:0000256" key="7">
    <source>
        <dbReference type="ARBA" id="ARBA00022679"/>
    </source>
</evidence>
<dbReference type="SUPFAM" id="SSF55874">
    <property type="entry name" value="ATPase domain of HSP90 chaperone/DNA topoisomerase II/histidine kinase"/>
    <property type="match status" value="1"/>
</dbReference>
<dbReference type="Pfam" id="PF00072">
    <property type="entry name" value="Response_reg"/>
    <property type="match status" value="2"/>
</dbReference>
<keyword evidence="11" id="KW-0067">ATP-binding</keyword>
<dbReference type="PROSITE" id="PS50110">
    <property type="entry name" value="RESPONSE_REGULATORY"/>
    <property type="match status" value="2"/>
</dbReference>
<dbReference type="InterPro" id="IPR003661">
    <property type="entry name" value="HisK_dim/P_dom"/>
</dbReference>
<evidence type="ECO:0000259" key="26">
    <source>
        <dbReference type="PROSITE" id="PS50894"/>
    </source>
</evidence>
<dbReference type="SMART" id="SM00091">
    <property type="entry name" value="PAS"/>
    <property type="match status" value="1"/>
</dbReference>
<dbReference type="CDD" id="cd17546">
    <property type="entry name" value="REC_hyHK_CKI1_RcsC-like"/>
    <property type="match status" value="2"/>
</dbReference>
<evidence type="ECO:0000256" key="13">
    <source>
        <dbReference type="ARBA" id="ARBA00023012"/>
    </source>
</evidence>
<dbReference type="InterPro" id="IPR004358">
    <property type="entry name" value="Sig_transdc_His_kin-like_C"/>
</dbReference>
<evidence type="ECO:0000256" key="2">
    <source>
        <dbReference type="ARBA" id="ARBA00004651"/>
    </source>
</evidence>
<keyword evidence="12 21" id="KW-1133">Transmembrane helix</keyword>
<feature type="transmembrane region" description="Helical" evidence="21">
    <location>
        <begin position="211"/>
        <end position="233"/>
    </location>
</feature>
<dbReference type="PROSITE" id="PS50112">
    <property type="entry name" value="PAS"/>
    <property type="match status" value="1"/>
</dbReference>
<evidence type="ECO:0000256" key="15">
    <source>
        <dbReference type="ARBA" id="ARBA00064003"/>
    </source>
</evidence>
<dbReference type="Pfam" id="PF00512">
    <property type="entry name" value="HisKA"/>
    <property type="match status" value="1"/>
</dbReference>
<dbReference type="GO" id="GO:0005524">
    <property type="term" value="F:ATP binding"/>
    <property type="evidence" value="ECO:0007669"/>
    <property type="project" value="UniProtKB-KW"/>
</dbReference>
<keyword evidence="14 21" id="KW-0472">Membrane</keyword>
<dbReference type="CDD" id="cd16922">
    <property type="entry name" value="HATPase_EvgS-ArcB-TorS-like"/>
    <property type="match status" value="1"/>
</dbReference>
<dbReference type="InterPro" id="IPR008207">
    <property type="entry name" value="Sig_transdc_His_kin_Hpt_dom"/>
</dbReference>
<dbReference type="PRINTS" id="PR00344">
    <property type="entry name" value="BCTRLSENSOR"/>
</dbReference>
<feature type="modified residue" description="4-aspartylphosphate" evidence="19">
    <location>
        <position position="757"/>
    </location>
</feature>
<keyword evidence="5" id="KW-1003">Cell membrane</keyword>
<keyword evidence="9" id="KW-0547">Nucleotide-binding</keyword>
<keyword evidence="6 19" id="KW-0597">Phosphoprotein</keyword>
<evidence type="ECO:0000256" key="11">
    <source>
        <dbReference type="ARBA" id="ARBA00022840"/>
    </source>
</evidence>
<evidence type="ECO:0000256" key="17">
    <source>
        <dbReference type="ARBA" id="ARBA00074306"/>
    </source>
</evidence>
<evidence type="ECO:0000256" key="4">
    <source>
        <dbReference type="ARBA" id="ARBA00012438"/>
    </source>
</evidence>
<dbReference type="SMART" id="SM00448">
    <property type="entry name" value="REC"/>
    <property type="match status" value="2"/>
</dbReference>
<evidence type="ECO:0000256" key="8">
    <source>
        <dbReference type="ARBA" id="ARBA00022692"/>
    </source>
</evidence>
<evidence type="ECO:0000256" key="10">
    <source>
        <dbReference type="ARBA" id="ARBA00022777"/>
    </source>
</evidence>
<dbReference type="InterPro" id="IPR036641">
    <property type="entry name" value="HPT_dom_sf"/>
</dbReference>
<dbReference type="InterPro" id="IPR036097">
    <property type="entry name" value="HisK_dim/P_sf"/>
</dbReference>
<evidence type="ECO:0000256" key="18">
    <source>
        <dbReference type="PROSITE-ProRule" id="PRU00110"/>
    </source>
</evidence>
<keyword evidence="10" id="KW-0418">Kinase</keyword>
<feature type="modified residue" description="Phosphohistidine" evidence="18">
    <location>
        <position position="1055"/>
    </location>
</feature>
<feature type="transmembrane region" description="Helical" evidence="21">
    <location>
        <begin position="182"/>
        <end position="199"/>
    </location>
</feature>
<feature type="transmembrane region" description="Helical" evidence="21">
    <location>
        <begin position="39"/>
        <end position="59"/>
    </location>
</feature>
<dbReference type="InterPro" id="IPR003594">
    <property type="entry name" value="HATPase_dom"/>
</dbReference>
<feature type="region of interest" description="Disordered" evidence="20">
    <location>
        <begin position="980"/>
        <end position="999"/>
    </location>
</feature>
<dbReference type="PANTHER" id="PTHR45339">
    <property type="entry name" value="HYBRID SIGNAL TRANSDUCTION HISTIDINE KINASE J"/>
    <property type="match status" value="1"/>
</dbReference>
<dbReference type="PANTHER" id="PTHR45339:SF1">
    <property type="entry name" value="HYBRID SIGNAL TRANSDUCTION HISTIDINE KINASE J"/>
    <property type="match status" value="1"/>
</dbReference>
<gene>
    <name evidence="27" type="ORF">JQS43_14015</name>
</gene>
<feature type="transmembrane region" description="Helical" evidence="21">
    <location>
        <begin position="157"/>
        <end position="175"/>
    </location>
</feature>
<evidence type="ECO:0000259" key="22">
    <source>
        <dbReference type="PROSITE" id="PS50109"/>
    </source>
</evidence>
<dbReference type="InterPro" id="IPR035965">
    <property type="entry name" value="PAS-like_dom_sf"/>
</dbReference>
<feature type="domain" description="PAC" evidence="25">
    <location>
        <begin position="390"/>
        <end position="438"/>
    </location>
</feature>
<evidence type="ECO:0000256" key="5">
    <source>
        <dbReference type="ARBA" id="ARBA00022475"/>
    </source>
</evidence>
<dbReference type="EMBL" id="CP070499">
    <property type="protein sequence ID" value="QSB12801.1"/>
    <property type="molecule type" value="Genomic_DNA"/>
</dbReference>
<dbReference type="AlphaFoldDB" id="A0A895Y5Y6"/>
<dbReference type="NCBIfam" id="TIGR00229">
    <property type="entry name" value="sensory_box"/>
    <property type="match status" value="1"/>
</dbReference>
<dbReference type="InterPro" id="IPR036890">
    <property type="entry name" value="HATPase_C_sf"/>
</dbReference>
<name>A0A895Y5Y6_9ACTN</name>
<evidence type="ECO:0000259" key="24">
    <source>
        <dbReference type="PROSITE" id="PS50112"/>
    </source>
</evidence>
<evidence type="ECO:0000256" key="12">
    <source>
        <dbReference type="ARBA" id="ARBA00022989"/>
    </source>
</evidence>
<evidence type="ECO:0000256" key="21">
    <source>
        <dbReference type="SAM" id="Phobius"/>
    </source>
</evidence>
<comment type="subcellular location">
    <subcellularLocation>
        <location evidence="2">Cell membrane</location>
        <topology evidence="2">Multi-pass membrane protein</topology>
    </subcellularLocation>
</comment>
<dbReference type="SUPFAM" id="SSF47226">
    <property type="entry name" value="Histidine-containing phosphotransfer domain, HPT domain"/>
    <property type="match status" value="1"/>
</dbReference>
<evidence type="ECO:0000256" key="16">
    <source>
        <dbReference type="ARBA" id="ARBA00068150"/>
    </source>
</evidence>
<feature type="transmembrane region" description="Helical" evidence="21">
    <location>
        <begin position="79"/>
        <end position="96"/>
    </location>
</feature>
<dbReference type="SUPFAM" id="SSF47384">
    <property type="entry name" value="Homodimeric domain of signal transducing histidine kinase"/>
    <property type="match status" value="1"/>
</dbReference>
<dbReference type="Pfam" id="PF08447">
    <property type="entry name" value="PAS_3"/>
    <property type="match status" value="1"/>
</dbReference>
<evidence type="ECO:0000313" key="28">
    <source>
        <dbReference type="Proteomes" id="UP000662857"/>
    </source>
</evidence>
<dbReference type="InterPro" id="IPR001789">
    <property type="entry name" value="Sig_transdc_resp-reg_receiver"/>
</dbReference>
<evidence type="ECO:0000313" key="27">
    <source>
        <dbReference type="EMBL" id="QSB12801.1"/>
    </source>
</evidence>
<dbReference type="Gene3D" id="3.40.50.2300">
    <property type="match status" value="2"/>
</dbReference>
<keyword evidence="7" id="KW-0808">Transferase</keyword>
<evidence type="ECO:0000256" key="9">
    <source>
        <dbReference type="ARBA" id="ARBA00022741"/>
    </source>
</evidence>
<dbReference type="Pfam" id="PF02518">
    <property type="entry name" value="HATPase_c"/>
    <property type="match status" value="1"/>
</dbReference>
<dbReference type="Proteomes" id="UP000662857">
    <property type="component" value="Chromosome"/>
</dbReference>
<reference evidence="27" key="1">
    <citation type="submission" date="2021-02" db="EMBL/GenBank/DDBJ databases">
        <title>Natrosporangium hydrolyticum gen. nov., sp. nov, a haloalkaliphilic actinobacterium from a soda solonchak soil.</title>
        <authorList>
            <person name="Sorokin D.Y."/>
            <person name="Khijniak T.V."/>
            <person name="Zakharycheva A.P."/>
            <person name="Boueva O.V."/>
            <person name="Ariskina E.V."/>
            <person name="Hahnke R.L."/>
            <person name="Bunk B."/>
            <person name="Sproer C."/>
            <person name="Schumann P."/>
            <person name="Evtushenko L.I."/>
            <person name="Kublanov I.V."/>
        </authorList>
    </citation>
    <scope>NUCLEOTIDE SEQUENCE</scope>
    <source>
        <strain evidence="27">DSM 106523</strain>
    </source>
</reference>
<dbReference type="Gene3D" id="3.30.565.10">
    <property type="entry name" value="Histidine kinase-like ATPase, C-terminal domain"/>
    <property type="match status" value="1"/>
</dbReference>
<evidence type="ECO:0000259" key="23">
    <source>
        <dbReference type="PROSITE" id="PS50110"/>
    </source>
</evidence>
<dbReference type="PROSITE" id="PS50109">
    <property type="entry name" value="HIS_KIN"/>
    <property type="match status" value="1"/>
</dbReference>
<dbReference type="SUPFAM" id="SSF55785">
    <property type="entry name" value="PYP-like sensor domain (PAS domain)"/>
    <property type="match status" value="1"/>
</dbReference>
<dbReference type="FunFam" id="1.10.287.130:FF:000002">
    <property type="entry name" value="Two-component osmosensing histidine kinase"/>
    <property type="match status" value="1"/>
</dbReference>
<feature type="domain" description="Response regulatory" evidence="23">
    <location>
        <begin position="703"/>
        <end position="823"/>
    </location>
</feature>
<proteinExistence type="inferred from homology"/>
<dbReference type="SMART" id="SM00387">
    <property type="entry name" value="HATPase_c"/>
    <property type="match status" value="1"/>
</dbReference>
<evidence type="ECO:0000256" key="1">
    <source>
        <dbReference type="ARBA" id="ARBA00000085"/>
    </source>
</evidence>
<dbReference type="GO" id="GO:0000155">
    <property type="term" value="F:phosphorelay sensor kinase activity"/>
    <property type="evidence" value="ECO:0007669"/>
    <property type="project" value="InterPro"/>
</dbReference>
<feature type="domain" description="PAS" evidence="24">
    <location>
        <begin position="316"/>
        <end position="386"/>
    </location>
</feature>
<feature type="modified residue" description="4-aspartylphosphate" evidence="19">
    <location>
        <position position="909"/>
    </location>
</feature>
<dbReference type="PROSITE" id="PS50113">
    <property type="entry name" value="PAC"/>
    <property type="match status" value="1"/>
</dbReference>
<protein>
    <recommendedName>
        <fullName evidence="17">Circadian input-output histidine kinase CikA</fullName>
        <ecNumber evidence="4">2.7.13.3</ecNumber>
    </recommendedName>
    <alternativeName>
        <fullName evidence="16">Sensory/regulatory protein RpfC</fullName>
    </alternativeName>
</protein>
<dbReference type="SMART" id="SM00388">
    <property type="entry name" value="HisKA"/>
    <property type="match status" value="1"/>
</dbReference>
<organism evidence="27 28">
    <name type="scientific">Natronosporangium hydrolyticum</name>
    <dbReference type="NCBI Taxonomy" id="2811111"/>
    <lineage>
        <taxon>Bacteria</taxon>
        <taxon>Bacillati</taxon>
        <taxon>Actinomycetota</taxon>
        <taxon>Actinomycetes</taxon>
        <taxon>Micromonosporales</taxon>
        <taxon>Micromonosporaceae</taxon>
        <taxon>Natronosporangium</taxon>
    </lineage>
</organism>
<dbReference type="SUPFAM" id="SSF52172">
    <property type="entry name" value="CheY-like"/>
    <property type="match status" value="2"/>
</dbReference>
<evidence type="ECO:0000256" key="19">
    <source>
        <dbReference type="PROSITE-ProRule" id="PRU00169"/>
    </source>
</evidence>
<dbReference type="RefSeq" id="WP_239674841.1">
    <property type="nucleotide sequence ID" value="NZ_CP070499.1"/>
</dbReference>
<comment type="catalytic activity">
    <reaction evidence="1">
        <text>ATP + protein L-histidine = ADP + protein N-phospho-L-histidine.</text>
        <dbReference type="EC" id="2.7.13.3"/>
    </reaction>
</comment>
<dbReference type="InterPro" id="IPR013655">
    <property type="entry name" value="PAS_fold_3"/>
</dbReference>
<dbReference type="Pfam" id="PF01627">
    <property type="entry name" value="Hpt"/>
    <property type="match status" value="1"/>
</dbReference>
<feature type="domain" description="Response regulatory" evidence="23">
    <location>
        <begin position="860"/>
        <end position="977"/>
    </location>
</feature>
<dbReference type="InterPro" id="IPR011006">
    <property type="entry name" value="CheY-like_superfamily"/>
</dbReference>
<feature type="transmembrane region" description="Helical" evidence="21">
    <location>
        <begin position="278"/>
        <end position="303"/>
    </location>
</feature>
<dbReference type="Gene3D" id="1.20.120.160">
    <property type="entry name" value="HPT domain"/>
    <property type="match status" value="1"/>
</dbReference>
<dbReference type="KEGG" id="nhy:JQS43_14015"/>
<feature type="region of interest" description="Disordered" evidence="20">
    <location>
        <begin position="827"/>
        <end position="854"/>
    </location>
</feature>
<dbReference type="CDD" id="cd00088">
    <property type="entry name" value="HPT"/>
    <property type="match status" value="1"/>
</dbReference>
<dbReference type="GO" id="GO:0005886">
    <property type="term" value="C:plasma membrane"/>
    <property type="evidence" value="ECO:0007669"/>
    <property type="project" value="UniProtKB-SubCell"/>
</dbReference>
<evidence type="ECO:0000256" key="20">
    <source>
        <dbReference type="SAM" id="MobiDB-lite"/>
    </source>
</evidence>
<keyword evidence="13" id="KW-0902">Two-component regulatory system</keyword>
<dbReference type="CDD" id="cd00130">
    <property type="entry name" value="PAS"/>
    <property type="match status" value="1"/>
</dbReference>
<keyword evidence="8 21" id="KW-0812">Transmembrane</keyword>
<dbReference type="EC" id="2.7.13.3" evidence="4"/>
<feature type="transmembrane region" description="Helical" evidence="21">
    <location>
        <begin position="108"/>
        <end position="128"/>
    </location>
</feature>
<sequence>MNRVGPWGAIRMATQADETASPAAAAPVSRRLCDLARRGGLVAAAIAALIGVLALVGWATVTEVLIAGPGGEVPVKPNTAVGLTAAGAAVWLLSAGGASRPARLAGRVVALLVAALAAASLLQYHAAIELGIDQVLFSDAVADFGQAPLGRMPPDTAAGLLLLGIGLAVADLRWGRGWPSQLCALGVGVIGLVGLGAVLTGGPDVYGPDSFAMAVPSAVAIMLLSLSLLGLRPERGLMRQVFTLSPGGALARRLMPFAVFFPPLLALLRWLGQDFGWYSVPVGVLLMVVLLAIIGTAVIWLAARWVDRADAERRQASAEIDEFFDISVELLCIVDTEGHYKRLNPAWEVVLGRPPAELRSRSFLELVHPDDAERTVAELQRLTTAKRKLHNFENRYLRSDGQYRWLLWNAASAPEQGLVYATARDITDQKESERVLAEARDVAVQAVEAKSQFLAVMSHEIRTPMNGVIGLTGLLLDTQLTDVQRGYAEGIRTAGHSLLTVINDILDFSKLEADKIVLEEVDFDLRQLVEEVCAVLATTAQAKGLELVGWCHPELPRGVRGDPGRLRQILLNLGGNAVKFTDDGEVVVEARPAPAGALDGQPADPAVLPVTIEVRDTGMGIADADRERLFGSFVQADSSTTRRHGGTGLGLAISRRLAERMAGALTLTSELGGGSSFRVTVPLLRQEQPAPPGAPPRQLAGQRVLIVDDNATNRLVLTHQLRSWRLRPQPTPDGPHAIAELRRAATAGAPYDLVLLDHQMPVMSGLEVARVIVNSPEIPTVPMALLSSAGDVDPADTAAVGIEVTLTKPVRESVLYDSLLRLVGKSQAEAEPAEPVERAEPAEPVTADGPAAADSTAGPRLLLVEDNEINQAVAVGVLRKLGYRIDIANDGVEALERLAEHSYPAVLMDLQMPRMDGYQATAEFRRREPPGSHTPVIAMTAAALAGDRDRSLAAGMDDHVTKPIDPAEVDRVLRQWLTTSPAAGGDGAGPDPGADPDPATQVRQRLVELFDSPAPENPLADRVLRSFLARGPELREELVGAVSRGDQDEVWRLAHTLLGAAGNVGAGSLAGVASDLQDAASARDLSREQELLSRLTAELTTAEAAVEQVLSGQ</sequence>
<evidence type="ECO:0000259" key="25">
    <source>
        <dbReference type="PROSITE" id="PS50113"/>
    </source>
</evidence>
<keyword evidence="28" id="KW-1185">Reference proteome</keyword>
<dbReference type="CDD" id="cd00082">
    <property type="entry name" value="HisKA"/>
    <property type="match status" value="1"/>
</dbReference>
<dbReference type="PROSITE" id="PS50894">
    <property type="entry name" value="HPT"/>
    <property type="match status" value="1"/>
</dbReference>
<accession>A0A895Y5Y6</accession>